<dbReference type="Proteomes" id="UP001592528">
    <property type="component" value="Unassembled WGS sequence"/>
</dbReference>
<dbReference type="GO" id="GO:0016798">
    <property type="term" value="F:hydrolase activity, acting on glycosyl bonds"/>
    <property type="evidence" value="ECO:0007669"/>
    <property type="project" value="UniProtKB-KW"/>
</dbReference>
<feature type="chain" id="PRO_5045533862" evidence="1">
    <location>
        <begin position="33"/>
        <end position="335"/>
    </location>
</feature>
<dbReference type="Pfam" id="PF09992">
    <property type="entry name" value="NAGPA"/>
    <property type="match status" value="1"/>
</dbReference>
<evidence type="ECO:0000313" key="4">
    <source>
        <dbReference type="Proteomes" id="UP001592528"/>
    </source>
</evidence>
<dbReference type="InterPro" id="IPR018711">
    <property type="entry name" value="NAGPA"/>
</dbReference>
<keyword evidence="4" id="KW-1185">Reference proteome</keyword>
<name>A0ABV6UKK3_9ACTN</name>
<dbReference type="EMBL" id="JBHEZZ010000005">
    <property type="protein sequence ID" value="MFC1401963.1"/>
    <property type="molecule type" value="Genomic_DNA"/>
</dbReference>
<sequence>MSPRRRAAASWPAAGAAALAAVLSLTSCGRGADPAPPSASAAAAVRHAMVSPPPAPLPVVPLHPAIRPLVAPAEPGEGRFSALVQVKGRPVVQSTTVRPDAQDTQFPVGVVWMKQDALRFDLHPGSQEPGGSWRIPPTVPDQQRTGLVATWNGGFKVSNGDAHGGFYLDGTTVGRLRTGAASEVFHRDGSLTVGVWNRTVSMRPDVVGVRQCLVPLVADGQVTDEVYRGGTETWGLTDGGNAMVARSGIGVDRNGDLVYVGGRLLSVQSLATLLQRAGAVTAMMLDINLSWPSFMSYDASRRPHDPVPHNLVNFVRGPYRYYDVSSRDFVAVHAR</sequence>
<gene>
    <name evidence="3" type="ORF">ACEZDJ_11770</name>
</gene>
<keyword evidence="3" id="KW-0326">Glycosidase</keyword>
<organism evidence="3 4">
    <name type="scientific">Streptacidiphilus cavernicola</name>
    <dbReference type="NCBI Taxonomy" id="3342716"/>
    <lineage>
        <taxon>Bacteria</taxon>
        <taxon>Bacillati</taxon>
        <taxon>Actinomycetota</taxon>
        <taxon>Actinomycetes</taxon>
        <taxon>Kitasatosporales</taxon>
        <taxon>Streptomycetaceae</taxon>
        <taxon>Streptacidiphilus</taxon>
    </lineage>
</organism>
<evidence type="ECO:0000259" key="2">
    <source>
        <dbReference type="Pfam" id="PF09992"/>
    </source>
</evidence>
<reference evidence="3 4" key="1">
    <citation type="submission" date="2024-09" db="EMBL/GenBank/DDBJ databases">
        <authorList>
            <person name="Lee S.D."/>
        </authorList>
    </citation>
    <scope>NUCLEOTIDE SEQUENCE [LARGE SCALE GENOMIC DNA]</scope>
    <source>
        <strain evidence="3 4">N1-5</strain>
    </source>
</reference>
<protein>
    <submittedName>
        <fullName evidence="3">Phosphodiester glycosidase family protein</fullName>
    </submittedName>
</protein>
<comment type="caution">
    <text evidence="3">The sequence shown here is derived from an EMBL/GenBank/DDBJ whole genome shotgun (WGS) entry which is preliminary data.</text>
</comment>
<feature type="signal peptide" evidence="1">
    <location>
        <begin position="1"/>
        <end position="32"/>
    </location>
</feature>
<accession>A0ABV6UKK3</accession>
<proteinExistence type="predicted"/>
<evidence type="ECO:0000256" key="1">
    <source>
        <dbReference type="SAM" id="SignalP"/>
    </source>
</evidence>
<feature type="domain" description="Phosphodiester glycosidase" evidence="2">
    <location>
        <begin position="146"/>
        <end position="286"/>
    </location>
</feature>
<dbReference type="RefSeq" id="WP_030262623.1">
    <property type="nucleotide sequence ID" value="NZ_JBHEZZ010000005.1"/>
</dbReference>
<dbReference type="PROSITE" id="PS51257">
    <property type="entry name" value="PROKAR_LIPOPROTEIN"/>
    <property type="match status" value="1"/>
</dbReference>
<keyword evidence="1" id="KW-0732">Signal</keyword>
<evidence type="ECO:0000313" key="3">
    <source>
        <dbReference type="EMBL" id="MFC1401963.1"/>
    </source>
</evidence>
<keyword evidence="3" id="KW-0378">Hydrolase</keyword>